<keyword evidence="2" id="KW-1185">Reference proteome</keyword>
<dbReference type="GO" id="GO:0006355">
    <property type="term" value="P:regulation of DNA-templated transcription"/>
    <property type="evidence" value="ECO:0007669"/>
    <property type="project" value="InterPro"/>
</dbReference>
<dbReference type="EMBL" id="CP121694">
    <property type="protein sequence ID" value="WRO21489.1"/>
    <property type="molecule type" value="Genomic_DNA"/>
</dbReference>
<proteinExistence type="predicted"/>
<dbReference type="Pfam" id="PF05534">
    <property type="entry name" value="HicB"/>
    <property type="match status" value="1"/>
</dbReference>
<name>A0AAU0UL65_9FIRM</name>
<dbReference type="Gene3D" id="3.30.160.250">
    <property type="match status" value="1"/>
</dbReference>
<dbReference type="SUPFAM" id="SSF143100">
    <property type="entry name" value="TTHA1013/TTHA0281-like"/>
    <property type="match status" value="1"/>
</dbReference>
<gene>
    <name evidence="1" type="ORF">MFMK1_001299</name>
</gene>
<dbReference type="PANTHER" id="PTHR34504">
    <property type="entry name" value="ANTITOXIN HICB"/>
    <property type="match status" value="1"/>
</dbReference>
<dbReference type="SUPFAM" id="SSF47598">
    <property type="entry name" value="Ribbon-helix-helix"/>
    <property type="match status" value="1"/>
</dbReference>
<dbReference type="PANTHER" id="PTHR34504:SF2">
    <property type="entry name" value="UPF0150 PROTEIN SSL0259"/>
    <property type="match status" value="1"/>
</dbReference>
<dbReference type="Proteomes" id="UP001329915">
    <property type="component" value="Chromosome"/>
</dbReference>
<dbReference type="RefSeq" id="WP_366924333.1">
    <property type="nucleotide sequence ID" value="NZ_CP121694.1"/>
</dbReference>
<dbReference type="KEGG" id="dbc:MFMK1_001299"/>
<organism evidence="1 2">
    <name type="scientific">Metallumcola ferriviriculae</name>
    <dbReference type="NCBI Taxonomy" id="3039180"/>
    <lineage>
        <taxon>Bacteria</taxon>
        <taxon>Bacillati</taxon>
        <taxon>Bacillota</taxon>
        <taxon>Clostridia</taxon>
        <taxon>Neomoorellales</taxon>
        <taxon>Desulfitibacteraceae</taxon>
        <taxon>Metallumcola</taxon>
    </lineage>
</organism>
<reference evidence="1 2" key="1">
    <citation type="submission" date="2023-04" db="EMBL/GenBank/DDBJ databases">
        <authorList>
            <person name="Hsu D."/>
        </authorList>
    </citation>
    <scope>NUCLEOTIDE SEQUENCE [LARGE SCALE GENOMIC DNA]</scope>
    <source>
        <strain evidence="1 2">MK1</strain>
    </source>
</reference>
<evidence type="ECO:0000313" key="1">
    <source>
        <dbReference type="EMBL" id="WRO21489.1"/>
    </source>
</evidence>
<protein>
    <submittedName>
        <fullName evidence="1">Type II toxin-antitoxin system HicB family antitoxin</fullName>
    </submittedName>
</protein>
<sequence length="122" mass="13851">MTNKDLQHYTNLNYKVVLYPAEEGGYIVELPELPGCISQGETVKEALEMIEDAKRCWLASALEDDITIPEPTVENAFSGKFNVRVPKSLHRLLVQKAKEENVSLNQYINYQLARVLGDNIKK</sequence>
<dbReference type="InterPro" id="IPR010985">
    <property type="entry name" value="Ribbon_hlx_hlx"/>
</dbReference>
<dbReference type="InterPro" id="IPR051404">
    <property type="entry name" value="TA_system_antitoxin"/>
</dbReference>
<accession>A0AAU0UL65</accession>
<dbReference type="AlphaFoldDB" id="A0AAU0UL65"/>
<dbReference type="Gene3D" id="1.10.1220.10">
    <property type="entry name" value="Met repressor-like"/>
    <property type="match status" value="1"/>
</dbReference>
<dbReference type="InterPro" id="IPR008651">
    <property type="entry name" value="Uncharacterised_HicB"/>
</dbReference>
<dbReference type="InterPro" id="IPR035069">
    <property type="entry name" value="TTHA1013/TTHA0281-like"/>
</dbReference>
<dbReference type="InterPro" id="IPR013321">
    <property type="entry name" value="Arc_rbn_hlx_hlx"/>
</dbReference>
<evidence type="ECO:0000313" key="2">
    <source>
        <dbReference type="Proteomes" id="UP001329915"/>
    </source>
</evidence>